<dbReference type="AlphaFoldDB" id="A0A3S3P708"/>
<proteinExistence type="predicted"/>
<sequence>MKCYLTNAMKTKRTTILHLKEDEILKIMSYLSLKDLRSFGQTCKQLNAVFKRYIRGATTVINESYTSNQYGDFWFDGPFRLRWINSKYEKYYKSIFSSGLSLSLRFNQFLSVITTYLVNVQYLYLDRCEDITDNDAYLLGYHLPNLKTLCLFRLNIRDGGLTTLFQRLQRLKNLFLLNMPCNGSCFSSLGASIKSLQLVNCYRIEYEFFQLLGERPALQELVVTNELSRLPIDDSFNNMLNTFTNLRTLNIHFNVSSSILSYLNNFHQLENIKFCFASINISHISNLKVLNVKTATLAFKRVSDNDLSLTVKCFPNVEHLSLIVMCEALKITYTSNAISSLKFLKNLTFCKFEKWHKLTNFSNLFDAPNLRKVIIGNLAIKTVYKIVENLCSTREVSNDEPRLTVVLATQHYNKTVLLNPAAYDLQIIPRLTCGIFY</sequence>
<dbReference type="OrthoDB" id="582343at2759"/>
<dbReference type="InterPro" id="IPR036047">
    <property type="entry name" value="F-box-like_dom_sf"/>
</dbReference>
<keyword evidence="3" id="KW-1185">Reference proteome</keyword>
<dbReference type="InterPro" id="IPR001810">
    <property type="entry name" value="F-box_dom"/>
</dbReference>
<gene>
    <name evidence="2" type="ORF">B4U79_18127</name>
</gene>
<comment type="caution">
    <text evidence="2">The sequence shown here is derived from an EMBL/GenBank/DDBJ whole genome shotgun (WGS) entry which is preliminary data.</text>
</comment>
<evidence type="ECO:0000313" key="3">
    <source>
        <dbReference type="Proteomes" id="UP000285301"/>
    </source>
</evidence>
<accession>A0A3S3P708</accession>
<dbReference type="Proteomes" id="UP000285301">
    <property type="component" value="Unassembled WGS sequence"/>
</dbReference>
<evidence type="ECO:0000313" key="2">
    <source>
        <dbReference type="EMBL" id="RWS09287.1"/>
    </source>
</evidence>
<dbReference type="EMBL" id="NCKU01002578">
    <property type="protein sequence ID" value="RWS09287.1"/>
    <property type="molecule type" value="Genomic_DNA"/>
</dbReference>
<name>A0A3S3P708_9ACAR</name>
<feature type="domain" description="F-box" evidence="1">
    <location>
        <begin position="21"/>
        <end position="52"/>
    </location>
</feature>
<organism evidence="2 3">
    <name type="scientific">Dinothrombium tinctorium</name>
    <dbReference type="NCBI Taxonomy" id="1965070"/>
    <lineage>
        <taxon>Eukaryota</taxon>
        <taxon>Metazoa</taxon>
        <taxon>Ecdysozoa</taxon>
        <taxon>Arthropoda</taxon>
        <taxon>Chelicerata</taxon>
        <taxon>Arachnida</taxon>
        <taxon>Acari</taxon>
        <taxon>Acariformes</taxon>
        <taxon>Trombidiformes</taxon>
        <taxon>Prostigmata</taxon>
        <taxon>Anystina</taxon>
        <taxon>Parasitengona</taxon>
        <taxon>Trombidioidea</taxon>
        <taxon>Trombidiidae</taxon>
        <taxon>Dinothrombium</taxon>
    </lineage>
</organism>
<reference evidence="2 3" key="1">
    <citation type="journal article" date="2018" name="Gigascience">
        <title>Genomes of trombidid mites reveal novel predicted allergens and laterally-transferred genes associated with secondary metabolism.</title>
        <authorList>
            <person name="Dong X."/>
            <person name="Chaisiri K."/>
            <person name="Xia D."/>
            <person name="Armstrong S.D."/>
            <person name="Fang Y."/>
            <person name="Donnelly M.J."/>
            <person name="Kadowaki T."/>
            <person name="McGarry J.W."/>
            <person name="Darby A.C."/>
            <person name="Makepeace B.L."/>
        </authorList>
    </citation>
    <scope>NUCLEOTIDE SEQUENCE [LARGE SCALE GENOMIC DNA]</scope>
    <source>
        <strain evidence="2">UoL-WK</strain>
    </source>
</reference>
<dbReference type="SUPFAM" id="SSF52047">
    <property type="entry name" value="RNI-like"/>
    <property type="match status" value="1"/>
</dbReference>
<dbReference type="Pfam" id="PF00646">
    <property type="entry name" value="F-box"/>
    <property type="match status" value="1"/>
</dbReference>
<protein>
    <recommendedName>
        <fullName evidence="1">F-box domain-containing protein</fullName>
    </recommendedName>
</protein>
<dbReference type="SUPFAM" id="SSF81383">
    <property type="entry name" value="F-box domain"/>
    <property type="match status" value="1"/>
</dbReference>
<dbReference type="InterPro" id="IPR032675">
    <property type="entry name" value="LRR_dom_sf"/>
</dbReference>
<dbReference type="Gene3D" id="3.80.10.10">
    <property type="entry name" value="Ribonuclease Inhibitor"/>
    <property type="match status" value="2"/>
</dbReference>
<dbReference type="CDD" id="cd09917">
    <property type="entry name" value="F-box_SF"/>
    <property type="match status" value="1"/>
</dbReference>
<evidence type="ECO:0000259" key="1">
    <source>
        <dbReference type="Pfam" id="PF00646"/>
    </source>
</evidence>